<proteinExistence type="inferred from homology"/>
<keyword evidence="10 12" id="KW-1133">Transmembrane helix</keyword>
<dbReference type="PANTHER" id="PTHR24093">
    <property type="entry name" value="CATION TRANSPORTING ATPASE"/>
    <property type="match status" value="1"/>
</dbReference>
<dbReference type="InterPro" id="IPR044492">
    <property type="entry name" value="P_typ_ATPase_HD_dom"/>
</dbReference>
<evidence type="ECO:0000256" key="9">
    <source>
        <dbReference type="ARBA" id="ARBA00022967"/>
    </source>
</evidence>
<dbReference type="KEGG" id="nti:DNFV4_04242"/>
<evidence type="ECO:0000256" key="7">
    <source>
        <dbReference type="ARBA" id="ARBA00022840"/>
    </source>
</evidence>
<dbReference type="GO" id="GO:0046872">
    <property type="term" value="F:metal ion binding"/>
    <property type="evidence" value="ECO:0007669"/>
    <property type="project" value="UniProtKB-KW"/>
</dbReference>
<dbReference type="SFLD" id="SFLDG00002">
    <property type="entry name" value="C1.7:_P-type_atpase_like"/>
    <property type="match status" value="1"/>
</dbReference>
<keyword evidence="9" id="KW-1278">Translocase</keyword>
<dbReference type="Pfam" id="PF00122">
    <property type="entry name" value="E1-E2_ATPase"/>
    <property type="match status" value="1"/>
</dbReference>
<dbReference type="Pfam" id="PF00689">
    <property type="entry name" value="Cation_ATPase_C"/>
    <property type="match status" value="1"/>
</dbReference>
<dbReference type="GO" id="GO:0012505">
    <property type="term" value="C:endomembrane system"/>
    <property type="evidence" value="ECO:0007669"/>
    <property type="project" value="UniProtKB-SubCell"/>
</dbReference>
<keyword evidence="6" id="KW-0547">Nucleotide-binding</keyword>
<feature type="transmembrane region" description="Helical" evidence="12">
    <location>
        <begin position="287"/>
        <end position="315"/>
    </location>
</feature>
<feature type="transmembrane region" description="Helical" evidence="12">
    <location>
        <begin position="792"/>
        <end position="817"/>
    </location>
</feature>
<dbReference type="InterPro" id="IPR059000">
    <property type="entry name" value="ATPase_P-type_domA"/>
</dbReference>
<dbReference type="SUPFAM" id="SSF81653">
    <property type="entry name" value="Calcium ATPase, transduction domain A"/>
    <property type="match status" value="1"/>
</dbReference>
<keyword evidence="8" id="KW-0460">Magnesium</keyword>
<evidence type="ECO:0000256" key="5">
    <source>
        <dbReference type="ARBA" id="ARBA00022723"/>
    </source>
</evidence>
<dbReference type="InterPro" id="IPR023299">
    <property type="entry name" value="ATPase_P-typ_cyto_dom_N"/>
</dbReference>
<keyword evidence="11 12" id="KW-0472">Membrane</keyword>
<evidence type="ECO:0000259" key="13">
    <source>
        <dbReference type="SMART" id="SM00831"/>
    </source>
</evidence>
<organism evidence="14 15">
    <name type="scientific">Nitrospira tepida</name>
    <dbReference type="NCBI Taxonomy" id="2973512"/>
    <lineage>
        <taxon>Bacteria</taxon>
        <taxon>Pseudomonadati</taxon>
        <taxon>Nitrospirota</taxon>
        <taxon>Nitrospiria</taxon>
        <taxon>Nitrospirales</taxon>
        <taxon>Nitrospiraceae</taxon>
        <taxon>Nitrospira</taxon>
    </lineage>
</organism>
<comment type="subcellular location">
    <subcellularLocation>
        <location evidence="1">Endomembrane system</location>
        <topology evidence="1">Multi-pass membrane protein</topology>
    </subcellularLocation>
</comment>
<evidence type="ECO:0000256" key="12">
    <source>
        <dbReference type="SAM" id="Phobius"/>
    </source>
</evidence>
<dbReference type="FunFam" id="3.40.50.1000:FF:000028">
    <property type="entry name" value="Calcium-transporting P-type ATPase, putative"/>
    <property type="match status" value="1"/>
</dbReference>
<dbReference type="SUPFAM" id="SSF56784">
    <property type="entry name" value="HAD-like"/>
    <property type="match status" value="1"/>
</dbReference>
<dbReference type="InterPro" id="IPR036412">
    <property type="entry name" value="HAD-like_sf"/>
</dbReference>
<evidence type="ECO:0000256" key="6">
    <source>
        <dbReference type="ARBA" id="ARBA00022741"/>
    </source>
</evidence>
<dbReference type="InterPro" id="IPR001757">
    <property type="entry name" value="P_typ_ATPase"/>
</dbReference>
<evidence type="ECO:0000313" key="14">
    <source>
        <dbReference type="EMBL" id="CAI4033800.1"/>
    </source>
</evidence>
<dbReference type="GO" id="GO:0005886">
    <property type="term" value="C:plasma membrane"/>
    <property type="evidence" value="ECO:0007669"/>
    <property type="project" value="TreeGrafter"/>
</dbReference>
<comment type="similarity">
    <text evidence="2">Belongs to the cation transport ATPase (P-type) (TC 3.A.3) family. Type IIA subfamily.</text>
</comment>
<dbReference type="NCBIfam" id="TIGR01494">
    <property type="entry name" value="ATPase_P-type"/>
    <property type="match status" value="2"/>
</dbReference>
<evidence type="ECO:0000256" key="10">
    <source>
        <dbReference type="ARBA" id="ARBA00022989"/>
    </source>
</evidence>
<dbReference type="GO" id="GO:0005388">
    <property type="term" value="F:P-type calcium transporter activity"/>
    <property type="evidence" value="ECO:0007669"/>
    <property type="project" value="TreeGrafter"/>
</dbReference>
<protein>
    <submittedName>
        <fullName evidence="14">Calcium-transporting ATPase</fullName>
    </submittedName>
</protein>
<dbReference type="InterPro" id="IPR023298">
    <property type="entry name" value="ATPase_P-typ_TM_dom_sf"/>
</dbReference>
<dbReference type="InterPro" id="IPR018303">
    <property type="entry name" value="ATPase_P-typ_P_site"/>
</dbReference>
<dbReference type="EMBL" id="OX365700">
    <property type="protein sequence ID" value="CAI4033800.1"/>
    <property type="molecule type" value="Genomic_DNA"/>
</dbReference>
<dbReference type="Gene3D" id="3.40.1110.10">
    <property type="entry name" value="Calcium-transporting ATPase, cytoplasmic domain N"/>
    <property type="match status" value="1"/>
</dbReference>
<evidence type="ECO:0000256" key="8">
    <source>
        <dbReference type="ARBA" id="ARBA00022842"/>
    </source>
</evidence>
<dbReference type="InterPro" id="IPR004014">
    <property type="entry name" value="ATPase_P-typ_cation-transptr_N"/>
</dbReference>
<evidence type="ECO:0000256" key="3">
    <source>
        <dbReference type="ARBA" id="ARBA00022553"/>
    </source>
</evidence>
<dbReference type="Proteomes" id="UP001179121">
    <property type="component" value="Chromosome"/>
</dbReference>
<evidence type="ECO:0000256" key="1">
    <source>
        <dbReference type="ARBA" id="ARBA00004127"/>
    </source>
</evidence>
<name>A0AA86N3G2_9BACT</name>
<dbReference type="Pfam" id="PF00690">
    <property type="entry name" value="Cation_ATPase_N"/>
    <property type="match status" value="1"/>
</dbReference>
<dbReference type="InterPro" id="IPR023214">
    <property type="entry name" value="HAD_sf"/>
</dbReference>
<dbReference type="Pfam" id="PF13246">
    <property type="entry name" value="Cation_ATPase"/>
    <property type="match status" value="1"/>
</dbReference>
<dbReference type="SUPFAM" id="SSF81665">
    <property type="entry name" value="Calcium ATPase, transmembrane domain M"/>
    <property type="match status" value="1"/>
</dbReference>
<feature type="transmembrane region" description="Helical" evidence="12">
    <location>
        <begin position="61"/>
        <end position="84"/>
    </location>
</feature>
<keyword evidence="3" id="KW-0597">Phosphoprotein</keyword>
<feature type="transmembrane region" description="Helical" evidence="12">
    <location>
        <begin position="897"/>
        <end position="915"/>
    </location>
</feature>
<feature type="transmembrane region" description="Helical" evidence="12">
    <location>
        <begin position="257"/>
        <end position="275"/>
    </location>
</feature>
<keyword evidence="5" id="KW-0479">Metal-binding</keyword>
<keyword evidence="7" id="KW-0067">ATP-binding</keyword>
<dbReference type="PROSITE" id="PS00154">
    <property type="entry name" value="ATPASE_E1_E2"/>
    <property type="match status" value="1"/>
</dbReference>
<dbReference type="GO" id="GO:0005524">
    <property type="term" value="F:ATP binding"/>
    <property type="evidence" value="ECO:0007669"/>
    <property type="project" value="UniProtKB-KW"/>
</dbReference>
<sequence>MSIMTNQTPAQQTRSWHATAVEELCAQLDADAQAGLRQEDAARRLRQYGPNELPEAPPTSILTLLLSQFTSVIIWVLIGAAVISGWLEDWIDAAAILAIVLLNGLLGFIQEYRAEQSLAALKRLSMATAKVLRNGTVRSIPARELVPGDLVLVEAGDQVPADIRLTYVAGFQTQEASLTGESTPVQKSSEGLAGKDVPLAERANMVFMGTVAVSGKARGLVVETGMRTELGRIAAMIQTAAEAERTATPLQRRLEQFGYTLLWLALGVVAVVFLLGELRGEPPVAMFLTAVSLAVAAVPEGLPAIVTITLALGVTRMVKRQALIRKLPAVETLGSATVICSDKTGTLTKNEMTVTRLFMDGQVFEVTGEGYQPDGDLKPVEAAAAWAGERHGSGSTEPPPGIRELLTASALCNGATLQQEDGTWRVLGDPTEGALLVAAAKLNLWKDELESRCRFIGEVPFDPQRKMMTVVRQAGSEVTAYVKGAPDVLLSRCTDLMTLDGKREPLTDEVRQRILRANDAFARDALRVLAMAERPGLEMPPALTSDALERDLLFLGLAAMKDPLRPEAKVAVQVCREAGIRTVMITGDHKDTAVAIARDLGILDGDRAALSGVELDRLSDEQLGARIERVGVYARVSAEHKLRIVKAWRSRGAVVAMTGDGVNDAPAIKEADIGVAMGITGTDVTKEASDMVVMDDNFASIAAAVEEGRGIFDNIRKTIHFLLSCNVSEVLVMLFATLIGLPLPLLPIQILWMNLVTDGFPALALAVDPKAPGLMRQPPRRPDDRLLDRGRLLAIGGQGLMMAVIALGAFAYCLYGLGQNLEQARTVAFTVMVLVQLVHAFNCRSADHSLFRLGVTTNPQLLLAFGLSLGAQLGILLVPAAASLFKAGPLPLADWGLIALLSLLPFVIMELWKFFRSCKADMKPTG</sequence>
<dbReference type="Gene3D" id="3.40.50.1000">
    <property type="entry name" value="HAD superfamily/HAD-like"/>
    <property type="match status" value="1"/>
</dbReference>
<evidence type="ECO:0000256" key="2">
    <source>
        <dbReference type="ARBA" id="ARBA00005675"/>
    </source>
</evidence>
<feature type="domain" description="Cation-transporting P-type ATPase N-terminal" evidence="13">
    <location>
        <begin position="15"/>
        <end position="89"/>
    </location>
</feature>
<evidence type="ECO:0000256" key="11">
    <source>
        <dbReference type="ARBA" id="ARBA00023136"/>
    </source>
</evidence>
<keyword evidence="15" id="KW-1185">Reference proteome</keyword>
<dbReference type="Gene3D" id="2.70.150.10">
    <property type="entry name" value="Calcium-transporting ATPase, cytoplasmic transduction domain A"/>
    <property type="match status" value="1"/>
</dbReference>
<accession>A0AA86N3G2</accession>
<dbReference type="Gene3D" id="1.20.1110.10">
    <property type="entry name" value="Calcium-transporting ATPase, transmembrane domain"/>
    <property type="match status" value="1"/>
</dbReference>
<dbReference type="SFLD" id="SFLDS00003">
    <property type="entry name" value="Haloacid_Dehalogenase"/>
    <property type="match status" value="1"/>
</dbReference>
<feature type="transmembrane region" description="Helical" evidence="12">
    <location>
        <begin position="90"/>
        <end position="109"/>
    </location>
</feature>
<dbReference type="FunFam" id="2.70.150.10:FF:000160">
    <property type="entry name" value="Sarcoplasmic/endoplasmic reticulum calcium ATPase 1"/>
    <property type="match status" value="1"/>
</dbReference>
<dbReference type="InterPro" id="IPR006068">
    <property type="entry name" value="ATPase_P-typ_cation-transptr_C"/>
</dbReference>
<dbReference type="PRINTS" id="PR00119">
    <property type="entry name" value="CATATPASE"/>
</dbReference>
<keyword evidence="4 12" id="KW-0812">Transmembrane</keyword>
<dbReference type="GO" id="GO:0016887">
    <property type="term" value="F:ATP hydrolysis activity"/>
    <property type="evidence" value="ECO:0007669"/>
    <property type="project" value="InterPro"/>
</dbReference>
<evidence type="ECO:0000256" key="4">
    <source>
        <dbReference type="ARBA" id="ARBA00022692"/>
    </source>
</evidence>
<feature type="transmembrane region" description="Helical" evidence="12">
    <location>
        <begin position="861"/>
        <end position="885"/>
    </location>
</feature>
<gene>
    <name evidence="14" type="ORF">DNFV4_04242</name>
</gene>
<dbReference type="SUPFAM" id="SSF81660">
    <property type="entry name" value="Metal cation-transporting ATPase, ATP-binding domain N"/>
    <property type="match status" value="1"/>
</dbReference>
<dbReference type="PANTHER" id="PTHR24093:SF506">
    <property type="entry name" value="CATION-TRANSPORTING ATPASE PMA1"/>
    <property type="match status" value="1"/>
</dbReference>
<dbReference type="SMART" id="SM00831">
    <property type="entry name" value="Cation_ATPase_N"/>
    <property type="match status" value="1"/>
</dbReference>
<evidence type="ECO:0000313" key="15">
    <source>
        <dbReference type="Proteomes" id="UP001179121"/>
    </source>
</evidence>
<dbReference type="SFLD" id="SFLDF00027">
    <property type="entry name" value="p-type_atpase"/>
    <property type="match status" value="1"/>
</dbReference>
<dbReference type="AlphaFoldDB" id="A0AA86N3G2"/>
<dbReference type="InterPro" id="IPR008250">
    <property type="entry name" value="ATPase_P-typ_transduc_dom_A_sf"/>
</dbReference>
<reference evidence="14" key="1">
    <citation type="submission" date="2022-10" db="EMBL/GenBank/DDBJ databases">
        <authorList>
            <person name="Koch H."/>
        </authorList>
    </citation>
    <scope>NUCLEOTIDE SEQUENCE</scope>
    <source>
        <strain evidence="14">DNF</strain>
    </source>
</reference>
<dbReference type="PRINTS" id="PR00120">
    <property type="entry name" value="HATPASE"/>
</dbReference>